<organism evidence="1 2">
    <name type="scientific">Trapa incisa</name>
    <dbReference type="NCBI Taxonomy" id="236973"/>
    <lineage>
        <taxon>Eukaryota</taxon>
        <taxon>Viridiplantae</taxon>
        <taxon>Streptophyta</taxon>
        <taxon>Embryophyta</taxon>
        <taxon>Tracheophyta</taxon>
        <taxon>Spermatophyta</taxon>
        <taxon>Magnoliopsida</taxon>
        <taxon>eudicotyledons</taxon>
        <taxon>Gunneridae</taxon>
        <taxon>Pentapetalae</taxon>
        <taxon>rosids</taxon>
        <taxon>malvids</taxon>
        <taxon>Myrtales</taxon>
        <taxon>Lythraceae</taxon>
        <taxon>Trapa</taxon>
    </lineage>
</organism>
<dbReference type="EMBL" id="JAXIOK010000016">
    <property type="protein sequence ID" value="KAK4753242.1"/>
    <property type="molecule type" value="Genomic_DNA"/>
</dbReference>
<dbReference type="AlphaFoldDB" id="A0AAN7PRU0"/>
<evidence type="ECO:0000313" key="1">
    <source>
        <dbReference type="EMBL" id="KAK4753242.1"/>
    </source>
</evidence>
<name>A0AAN7PRU0_9MYRT</name>
<dbReference type="Proteomes" id="UP001345219">
    <property type="component" value="Chromosome 16"/>
</dbReference>
<keyword evidence="2" id="KW-1185">Reference proteome</keyword>
<accession>A0AAN7PRU0</accession>
<protein>
    <submittedName>
        <fullName evidence="1">Uncharacterized protein</fullName>
    </submittedName>
</protein>
<gene>
    <name evidence="1" type="ORF">SAY87_022040</name>
</gene>
<sequence>MLKEKMEEKDWTSPAIIATFTWPRLGIGRRDTRNPPATLIFPLLRSSMAAIFISRLSLLFSRGVTESARDLVSYRGGGGGGEYRRLE</sequence>
<reference evidence="1 2" key="1">
    <citation type="journal article" date="2023" name="Hortic Res">
        <title>Pangenome of water caltrop reveals structural variations and asymmetric subgenome divergence after allopolyploidization.</title>
        <authorList>
            <person name="Zhang X."/>
            <person name="Chen Y."/>
            <person name="Wang L."/>
            <person name="Yuan Y."/>
            <person name="Fang M."/>
            <person name="Shi L."/>
            <person name="Lu R."/>
            <person name="Comes H.P."/>
            <person name="Ma Y."/>
            <person name="Chen Y."/>
            <person name="Huang G."/>
            <person name="Zhou Y."/>
            <person name="Zheng Z."/>
            <person name="Qiu Y."/>
        </authorList>
    </citation>
    <scope>NUCLEOTIDE SEQUENCE [LARGE SCALE GENOMIC DNA]</scope>
    <source>
        <tissue evidence="1">Roots</tissue>
    </source>
</reference>
<comment type="caution">
    <text evidence="1">The sequence shown here is derived from an EMBL/GenBank/DDBJ whole genome shotgun (WGS) entry which is preliminary data.</text>
</comment>
<proteinExistence type="predicted"/>
<evidence type="ECO:0000313" key="2">
    <source>
        <dbReference type="Proteomes" id="UP001345219"/>
    </source>
</evidence>